<dbReference type="CDD" id="cd02440">
    <property type="entry name" value="AdoMet_MTases"/>
    <property type="match status" value="1"/>
</dbReference>
<reference evidence="2 3" key="1">
    <citation type="submission" date="2015-11" db="EMBL/GenBank/DDBJ databases">
        <title>Exploring the genomic traits of fungus-feeding bacterial genus Collimonas.</title>
        <authorList>
            <person name="Song C."/>
            <person name="Schmidt R."/>
            <person name="de Jager V."/>
            <person name="Krzyzanowska D."/>
            <person name="Jongedijk E."/>
            <person name="Cankar K."/>
            <person name="Beekwilder J."/>
            <person name="van Veen A."/>
            <person name="de Boer W."/>
            <person name="van Veen J.A."/>
            <person name="Garbeva P."/>
        </authorList>
    </citation>
    <scope>NUCLEOTIDE SEQUENCE [LARGE SCALE GENOMIC DNA]</scope>
    <source>
        <strain evidence="2 3">Ter91</strain>
    </source>
</reference>
<feature type="domain" description="Methyltransferase type 11" evidence="1">
    <location>
        <begin position="45"/>
        <end position="142"/>
    </location>
</feature>
<accession>A0A127Q5P1</accession>
<dbReference type="RefSeq" id="WP_061940485.1">
    <property type="nucleotide sequence ID" value="NZ_CP013234.1"/>
</dbReference>
<keyword evidence="2" id="KW-0808">Transferase</keyword>
<dbReference type="GO" id="GO:0008168">
    <property type="term" value="F:methyltransferase activity"/>
    <property type="evidence" value="ECO:0007669"/>
    <property type="project" value="UniProtKB-KW"/>
</dbReference>
<dbReference type="GO" id="GO:0032259">
    <property type="term" value="P:methylation"/>
    <property type="evidence" value="ECO:0007669"/>
    <property type="project" value="UniProtKB-KW"/>
</dbReference>
<dbReference type="SUPFAM" id="SSF53335">
    <property type="entry name" value="S-adenosyl-L-methionine-dependent methyltransferases"/>
    <property type="match status" value="1"/>
</dbReference>
<dbReference type="Proteomes" id="UP000074561">
    <property type="component" value="Chromosome"/>
</dbReference>
<protein>
    <submittedName>
        <fullName evidence="2">Methyltransferase domain protein</fullName>
    </submittedName>
</protein>
<dbReference type="PANTHER" id="PTHR43591">
    <property type="entry name" value="METHYLTRANSFERASE"/>
    <property type="match status" value="1"/>
</dbReference>
<dbReference type="EMBL" id="CP013234">
    <property type="protein sequence ID" value="AMP04952.1"/>
    <property type="molecule type" value="Genomic_DNA"/>
</dbReference>
<evidence type="ECO:0000313" key="3">
    <source>
        <dbReference type="Proteomes" id="UP000074561"/>
    </source>
</evidence>
<dbReference type="STRING" id="279113.CPter91_2600"/>
<dbReference type="KEGG" id="cpra:CPter91_2600"/>
<dbReference type="OrthoDB" id="529208at2"/>
<dbReference type="InterPro" id="IPR013216">
    <property type="entry name" value="Methyltransf_11"/>
</dbReference>
<sequence length="220" mass="24210">MLLKNLRPADEYDRFASQALEPWDVLFVTRIRQIARDMQPGVLVDIGTATVVVPVRLAADPVFKDWRFIGLDLDADMLEGGRPRIEALGLNDVIELKVGDALDLPFADNSLAMAVGRATLHHLPDKVKSLTEMYRVLQPGGIGLVHDMRRDVAPALLEKFTQMRAAVGYPPTHVEEKVTLEEARQLVRDAGLEHCTAVTSPGFGLGALGFEILIKKPLLA</sequence>
<dbReference type="Gene3D" id="3.40.50.150">
    <property type="entry name" value="Vaccinia Virus protein VP39"/>
    <property type="match status" value="1"/>
</dbReference>
<organism evidence="2 3">
    <name type="scientific">Collimonas pratensis</name>
    <dbReference type="NCBI Taxonomy" id="279113"/>
    <lineage>
        <taxon>Bacteria</taxon>
        <taxon>Pseudomonadati</taxon>
        <taxon>Pseudomonadota</taxon>
        <taxon>Betaproteobacteria</taxon>
        <taxon>Burkholderiales</taxon>
        <taxon>Oxalobacteraceae</taxon>
        <taxon>Collimonas</taxon>
    </lineage>
</organism>
<gene>
    <name evidence="2" type="ORF">CPter91_2600</name>
</gene>
<dbReference type="Pfam" id="PF08241">
    <property type="entry name" value="Methyltransf_11"/>
    <property type="match status" value="1"/>
</dbReference>
<name>A0A127Q5P1_9BURK</name>
<evidence type="ECO:0000259" key="1">
    <source>
        <dbReference type="Pfam" id="PF08241"/>
    </source>
</evidence>
<keyword evidence="2" id="KW-0489">Methyltransferase</keyword>
<dbReference type="PATRIC" id="fig|279113.9.peg.2566"/>
<evidence type="ECO:0000313" key="2">
    <source>
        <dbReference type="EMBL" id="AMP04952.1"/>
    </source>
</evidence>
<proteinExistence type="predicted"/>
<dbReference type="AlphaFoldDB" id="A0A127Q5P1"/>
<dbReference type="InterPro" id="IPR029063">
    <property type="entry name" value="SAM-dependent_MTases_sf"/>
</dbReference>